<dbReference type="Gene3D" id="3.10.180.10">
    <property type="entry name" value="2,3-Dihydroxybiphenyl 1,2-Dioxygenase, domain 1"/>
    <property type="match status" value="1"/>
</dbReference>
<dbReference type="Pfam" id="PF00903">
    <property type="entry name" value="Glyoxalase"/>
    <property type="match status" value="1"/>
</dbReference>
<protein>
    <submittedName>
        <fullName evidence="2">Glyoxalase-like domain protein</fullName>
    </submittedName>
</protein>
<dbReference type="KEGG" id="peh:Spb1_21280"/>
<evidence type="ECO:0000313" key="3">
    <source>
        <dbReference type="Proteomes" id="UP000315349"/>
    </source>
</evidence>
<gene>
    <name evidence="2" type="ORF">Spb1_21280</name>
</gene>
<dbReference type="RefSeq" id="WP_145299175.1">
    <property type="nucleotide sequence ID" value="NZ_CP036299.1"/>
</dbReference>
<feature type="domain" description="Glyoxalase/fosfomycin resistance/dioxygenase" evidence="1">
    <location>
        <begin position="16"/>
        <end position="69"/>
    </location>
</feature>
<dbReference type="InterPro" id="IPR004360">
    <property type="entry name" value="Glyas_Fos-R_dOase_dom"/>
</dbReference>
<dbReference type="SUPFAM" id="SSF54593">
    <property type="entry name" value="Glyoxalase/Bleomycin resistance protein/Dihydroxybiphenyl dioxygenase"/>
    <property type="match status" value="1"/>
</dbReference>
<dbReference type="OrthoDB" id="9795618at2"/>
<dbReference type="AlphaFoldDB" id="A0A518GNJ3"/>
<dbReference type="CDD" id="cd06587">
    <property type="entry name" value="VOC"/>
    <property type="match status" value="1"/>
</dbReference>
<evidence type="ECO:0000313" key="2">
    <source>
        <dbReference type="EMBL" id="QDV30200.1"/>
    </source>
</evidence>
<proteinExistence type="predicted"/>
<dbReference type="InterPro" id="IPR029068">
    <property type="entry name" value="Glyas_Bleomycin-R_OHBP_Dase"/>
</dbReference>
<dbReference type="Proteomes" id="UP000315349">
    <property type="component" value="Chromosome"/>
</dbReference>
<accession>A0A518GNJ3</accession>
<reference evidence="2 3" key="1">
    <citation type="submission" date="2019-02" db="EMBL/GenBank/DDBJ databases">
        <title>Deep-cultivation of Planctomycetes and their phenomic and genomic characterization uncovers novel biology.</title>
        <authorList>
            <person name="Wiegand S."/>
            <person name="Jogler M."/>
            <person name="Boedeker C."/>
            <person name="Pinto D."/>
            <person name="Vollmers J."/>
            <person name="Rivas-Marin E."/>
            <person name="Kohn T."/>
            <person name="Peeters S.H."/>
            <person name="Heuer A."/>
            <person name="Rast P."/>
            <person name="Oberbeckmann S."/>
            <person name="Bunk B."/>
            <person name="Jeske O."/>
            <person name="Meyerdierks A."/>
            <person name="Storesund J.E."/>
            <person name="Kallscheuer N."/>
            <person name="Luecker S."/>
            <person name="Lage O.M."/>
            <person name="Pohl T."/>
            <person name="Merkel B.J."/>
            <person name="Hornburger P."/>
            <person name="Mueller R.-W."/>
            <person name="Bruemmer F."/>
            <person name="Labrenz M."/>
            <person name="Spormann A.M."/>
            <person name="Op den Camp H."/>
            <person name="Overmann J."/>
            <person name="Amann R."/>
            <person name="Jetten M.S.M."/>
            <person name="Mascher T."/>
            <person name="Medema M.H."/>
            <person name="Devos D.P."/>
            <person name="Kaster A.-K."/>
            <person name="Ovreas L."/>
            <person name="Rohde M."/>
            <person name="Galperin M.Y."/>
            <person name="Jogler C."/>
        </authorList>
    </citation>
    <scope>NUCLEOTIDE SEQUENCE [LARGE SCALE GENOMIC DNA]</scope>
    <source>
        <strain evidence="2 3">Spb1</strain>
    </source>
</reference>
<organism evidence="2 3">
    <name type="scientific">Planctopirus ephydatiae</name>
    <dbReference type="NCBI Taxonomy" id="2528019"/>
    <lineage>
        <taxon>Bacteria</taxon>
        <taxon>Pseudomonadati</taxon>
        <taxon>Planctomycetota</taxon>
        <taxon>Planctomycetia</taxon>
        <taxon>Planctomycetales</taxon>
        <taxon>Planctomycetaceae</taxon>
        <taxon>Planctopirus</taxon>
    </lineage>
</organism>
<evidence type="ECO:0000259" key="1">
    <source>
        <dbReference type="Pfam" id="PF00903"/>
    </source>
</evidence>
<dbReference type="EMBL" id="CP036299">
    <property type="protein sequence ID" value="QDV30200.1"/>
    <property type="molecule type" value="Genomic_DNA"/>
</dbReference>
<sequence length="111" mass="12403">METPVIETSSLKLDDLHHIAISVTDVAQSVEWYTSHFQCRIAYQDSTWALLKFGNLSLALVIPEQHPPHIAFTSDRAGEYGTLKTHRDGTRSCYIQDPSGNSVELMDPTSL</sequence>
<keyword evidence="3" id="KW-1185">Reference proteome</keyword>
<name>A0A518GNJ3_9PLAN</name>